<accession>A0A8G1ZJ94</accession>
<evidence type="ECO:0000313" key="2">
    <source>
        <dbReference type="Proteomes" id="UP000291572"/>
    </source>
</evidence>
<proteinExistence type="predicted"/>
<reference evidence="1 2" key="1">
    <citation type="submission" date="2019-02" db="EMBL/GenBank/DDBJ databases">
        <authorList>
            <person name="Feng G."/>
        </authorList>
    </citation>
    <scope>NUCLEOTIDE SEQUENCE [LARGE SCALE GENOMIC DNA]</scope>
    <source>
        <strain evidence="1 2">CCTCC AB 2011146</strain>
    </source>
</reference>
<comment type="caution">
    <text evidence="1">The sequence shown here is derived from an EMBL/GenBank/DDBJ whole genome shotgun (WGS) entry which is preliminary data.</text>
</comment>
<name>A0A8G1ZJ94_9SPHN</name>
<dbReference type="EMBL" id="SEOO01000038">
    <property type="protein sequence ID" value="RYM08005.1"/>
    <property type="molecule type" value="Genomic_DNA"/>
</dbReference>
<gene>
    <name evidence="1" type="ORF">EWH12_17880</name>
</gene>
<dbReference type="AlphaFoldDB" id="A0A8G1ZJ94"/>
<organism evidence="1 2">
    <name type="scientific">Sphingobium cupriresistens</name>
    <dbReference type="NCBI Taxonomy" id="1132417"/>
    <lineage>
        <taxon>Bacteria</taxon>
        <taxon>Pseudomonadati</taxon>
        <taxon>Pseudomonadota</taxon>
        <taxon>Alphaproteobacteria</taxon>
        <taxon>Sphingomonadales</taxon>
        <taxon>Sphingomonadaceae</taxon>
        <taxon>Sphingobium</taxon>
    </lineage>
</organism>
<dbReference type="Proteomes" id="UP000291572">
    <property type="component" value="Unassembled WGS sequence"/>
</dbReference>
<dbReference type="RefSeq" id="WP_129927400.1">
    <property type="nucleotide sequence ID" value="NZ_SEOO01000038.1"/>
</dbReference>
<protein>
    <submittedName>
        <fullName evidence="1">Uncharacterized protein</fullName>
    </submittedName>
</protein>
<sequence length="82" mass="9040">MSGEILKALDVNAEHSGDPIARAYFSQAAAAIRKAEWAAEHWRSSASIEREANHQLRKDNRQLQAAVDRLIAESANDTSHAD</sequence>
<evidence type="ECO:0000313" key="1">
    <source>
        <dbReference type="EMBL" id="RYM08005.1"/>
    </source>
</evidence>